<dbReference type="InterPro" id="IPR041373">
    <property type="entry name" value="RT_RNaseH"/>
</dbReference>
<feature type="domain" description="Reverse transcriptase RNase H-like" evidence="7">
    <location>
        <begin position="24"/>
        <end position="110"/>
    </location>
</feature>
<evidence type="ECO:0000313" key="8">
    <source>
        <dbReference type="EMBL" id="MBW0467566.1"/>
    </source>
</evidence>
<keyword evidence="3" id="KW-0540">Nuclease</keyword>
<dbReference type="OrthoDB" id="3245114at2759"/>
<evidence type="ECO:0000259" key="7">
    <source>
        <dbReference type="Pfam" id="PF17917"/>
    </source>
</evidence>
<dbReference type="Proteomes" id="UP000765509">
    <property type="component" value="Unassembled WGS sequence"/>
</dbReference>
<dbReference type="Pfam" id="PF17917">
    <property type="entry name" value="RT_RNaseH"/>
    <property type="match status" value="1"/>
</dbReference>
<dbReference type="GO" id="GO:0003964">
    <property type="term" value="F:RNA-directed DNA polymerase activity"/>
    <property type="evidence" value="ECO:0007669"/>
    <property type="project" value="UniProtKB-KW"/>
</dbReference>
<evidence type="ECO:0000256" key="4">
    <source>
        <dbReference type="ARBA" id="ARBA00022759"/>
    </source>
</evidence>
<dbReference type="AlphaFoldDB" id="A0A9Q3BKI9"/>
<dbReference type="PANTHER" id="PTHR37984">
    <property type="entry name" value="PROTEIN CBG26694"/>
    <property type="match status" value="1"/>
</dbReference>
<dbReference type="GO" id="GO:0004519">
    <property type="term" value="F:endonuclease activity"/>
    <property type="evidence" value="ECO:0007669"/>
    <property type="project" value="UniProtKB-KW"/>
</dbReference>
<keyword evidence="1" id="KW-0808">Transferase</keyword>
<keyword evidence="6" id="KW-0695">RNA-directed DNA polymerase</keyword>
<evidence type="ECO:0000256" key="3">
    <source>
        <dbReference type="ARBA" id="ARBA00022722"/>
    </source>
</evidence>
<reference evidence="8" key="1">
    <citation type="submission" date="2021-03" db="EMBL/GenBank/DDBJ databases">
        <title>Draft genome sequence of rust myrtle Austropuccinia psidii MF-1, a brazilian biotype.</title>
        <authorList>
            <person name="Quecine M.C."/>
            <person name="Pachon D.M.R."/>
            <person name="Bonatelli M.L."/>
            <person name="Correr F.H."/>
            <person name="Franceschini L.M."/>
            <person name="Leite T.F."/>
            <person name="Margarido G.R.A."/>
            <person name="Almeida C.A."/>
            <person name="Ferrarezi J.A."/>
            <person name="Labate C.A."/>
        </authorList>
    </citation>
    <scope>NUCLEOTIDE SEQUENCE</scope>
    <source>
        <strain evidence="8">MF-1</strain>
    </source>
</reference>
<proteinExistence type="predicted"/>
<protein>
    <recommendedName>
        <fullName evidence="7">Reverse transcriptase RNase H-like domain-containing protein</fullName>
    </recommendedName>
</protein>
<gene>
    <name evidence="8" type="ORF">O181_007281</name>
</gene>
<dbReference type="GO" id="GO:0016787">
    <property type="term" value="F:hydrolase activity"/>
    <property type="evidence" value="ECO:0007669"/>
    <property type="project" value="UniProtKB-KW"/>
</dbReference>
<dbReference type="InterPro" id="IPR050951">
    <property type="entry name" value="Retrovirus_Pol_polyprotein"/>
</dbReference>
<keyword evidence="9" id="KW-1185">Reference proteome</keyword>
<dbReference type="InterPro" id="IPR043502">
    <property type="entry name" value="DNA/RNA_pol_sf"/>
</dbReference>
<accession>A0A9Q3BKI9</accession>
<evidence type="ECO:0000313" key="9">
    <source>
        <dbReference type="Proteomes" id="UP000765509"/>
    </source>
</evidence>
<comment type="caution">
    <text evidence="8">The sequence shown here is derived from an EMBL/GenBank/DDBJ whole genome shotgun (WGS) entry which is preliminary data.</text>
</comment>
<dbReference type="PANTHER" id="PTHR37984:SF5">
    <property type="entry name" value="PROTEIN NYNRIN-LIKE"/>
    <property type="match status" value="1"/>
</dbReference>
<evidence type="ECO:0000256" key="6">
    <source>
        <dbReference type="ARBA" id="ARBA00022918"/>
    </source>
</evidence>
<evidence type="ECO:0000256" key="5">
    <source>
        <dbReference type="ARBA" id="ARBA00022801"/>
    </source>
</evidence>
<evidence type="ECO:0000256" key="2">
    <source>
        <dbReference type="ARBA" id="ARBA00022695"/>
    </source>
</evidence>
<keyword evidence="2" id="KW-0548">Nucleotidyltransferase</keyword>
<dbReference type="SUPFAM" id="SSF56672">
    <property type="entry name" value="DNA/RNA polymerases"/>
    <property type="match status" value="1"/>
</dbReference>
<keyword evidence="4" id="KW-0255">Endonuclease</keyword>
<name>A0A9Q3BKI9_9BASI</name>
<organism evidence="8 9">
    <name type="scientific">Austropuccinia psidii MF-1</name>
    <dbReference type="NCBI Taxonomy" id="1389203"/>
    <lineage>
        <taxon>Eukaryota</taxon>
        <taxon>Fungi</taxon>
        <taxon>Dikarya</taxon>
        <taxon>Basidiomycota</taxon>
        <taxon>Pucciniomycotina</taxon>
        <taxon>Pucciniomycetes</taxon>
        <taxon>Pucciniales</taxon>
        <taxon>Sphaerophragmiaceae</taxon>
        <taxon>Austropuccinia</taxon>
    </lineage>
</organism>
<sequence>MEKWDVYERNKYELTSLPVLIFPDFELPFKLYIDAACSQGLGVALHQRKIVDAEPREGVICYISRQLKDSDARYGAIQTECLCIICALKKLHYYFEGAVFEVYTDCSVLKS</sequence>
<keyword evidence="5" id="KW-0378">Hydrolase</keyword>
<evidence type="ECO:0000256" key="1">
    <source>
        <dbReference type="ARBA" id="ARBA00022679"/>
    </source>
</evidence>
<dbReference type="EMBL" id="AVOT02001619">
    <property type="protein sequence ID" value="MBW0467566.1"/>
    <property type="molecule type" value="Genomic_DNA"/>
</dbReference>